<gene>
    <name evidence="1" type="ORF">D5R40_19315</name>
</gene>
<name>A0A3N6NG59_9CYAN</name>
<dbReference type="RefSeq" id="WP_124146511.1">
    <property type="nucleotide sequence ID" value="NZ_CAWOKI010000165.1"/>
</dbReference>
<organism evidence="1 2">
    <name type="scientific">Okeania hirsuta</name>
    <dbReference type="NCBI Taxonomy" id="1458930"/>
    <lineage>
        <taxon>Bacteria</taxon>
        <taxon>Bacillati</taxon>
        <taxon>Cyanobacteriota</taxon>
        <taxon>Cyanophyceae</taxon>
        <taxon>Oscillatoriophycideae</taxon>
        <taxon>Oscillatoriales</taxon>
        <taxon>Microcoleaceae</taxon>
        <taxon>Okeania</taxon>
    </lineage>
</organism>
<accession>A0A3N6NG59</accession>
<dbReference type="OrthoDB" id="428307at2"/>
<evidence type="ECO:0000313" key="2">
    <source>
        <dbReference type="Proteomes" id="UP000269154"/>
    </source>
</evidence>
<protein>
    <submittedName>
        <fullName evidence="1">DUF2288 domain-containing protein</fullName>
    </submittedName>
</protein>
<dbReference type="AlphaFoldDB" id="A0A3N6NG59"/>
<evidence type="ECO:0000313" key="1">
    <source>
        <dbReference type="EMBL" id="RQH36352.1"/>
    </source>
</evidence>
<dbReference type="Proteomes" id="UP000269154">
    <property type="component" value="Unassembled WGS sequence"/>
</dbReference>
<sequence length="110" mass="12217">MQDIREQLAENLDVAEWNWLVPHVKRDAVVIVGQNLDILDVGVAIASDNTSSVQDWISRELIYKPSAEQLSIWNSNDSKKFNALIVQPFVLVQESDATQEDNGATSPAPV</sequence>
<keyword evidence="2" id="KW-1185">Reference proteome</keyword>
<dbReference type="EMBL" id="RCBY01000118">
    <property type="protein sequence ID" value="RQH36352.1"/>
    <property type="molecule type" value="Genomic_DNA"/>
</dbReference>
<comment type="caution">
    <text evidence="1">The sequence shown here is derived from an EMBL/GenBank/DDBJ whole genome shotgun (WGS) entry which is preliminary data.</text>
</comment>
<dbReference type="Pfam" id="PF10052">
    <property type="entry name" value="DUF2288"/>
    <property type="match status" value="1"/>
</dbReference>
<reference evidence="1 2" key="1">
    <citation type="journal article" date="2018" name="ACS Chem. Biol.">
        <title>Ketoreductase domain dysfunction expands chemodiversity: malyngamide biosynthesis in the cyanobacterium Okeania hirsuta.</title>
        <authorList>
            <person name="Moss N.A."/>
            <person name="Leao T."/>
            <person name="Rankin M."/>
            <person name="McCullough T.M."/>
            <person name="Qu P."/>
            <person name="Korobeynikov A."/>
            <person name="Smith J.L."/>
            <person name="Gerwick L."/>
            <person name="Gerwick W.H."/>
        </authorList>
    </citation>
    <scope>NUCLEOTIDE SEQUENCE [LARGE SCALE GENOMIC DNA]</scope>
    <source>
        <strain evidence="1 2">PAB10Feb10-1</strain>
    </source>
</reference>
<dbReference type="InterPro" id="IPR018741">
    <property type="entry name" value="DUF2288"/>
</dbReference>
<proteinExistence type="predicted"/>